<accession>A0ABD2FRL6</accession>
<comment type="caution">
    <text evidence="2">The sequence shown here is derived from an EMBL/GenBank/DDBJ whole genome shotgun (WGS) entry which is preliminary data.</text>
</comment>
<dbReference type="AlphaFoldDB" id="A0ABD2FRL6"/>
<evidence type="ECO:0000313" key="2">
    <source>
        <dbReference type="EMBL" id="KAL3044225.1"/>
    </source>
</evidence>
<dbReference type="EMBL" id="JBIYXZ010002088">
    <property type="protein sequence ID" value="KAL3044225.1"/>
    <property type="molecule type" value="Genomic_DNA"/>
</dbReference>
<reference evidence="2 3" key="1">
    <citation type="journal article" date="2022" name="G3 (Bethesda)">
        <title>Evaluating Illumina-, Nanopore-, and PacBio-based genome assembly strategies with the bald notothen, Trematomus borchgrevinki.</title>
        <authorList>
            <person name="Rayamajhi N."/>
            <person name="Cheng C.C."/>
            <person name="Catchen J.M."/>
        </authorList>
    </citation>
    <scope>NUCLEOTIDE SEQUENCE [LARGE SCALE GENOMIC DNA]</scope>
    <source>
        <strain evidence="2">AGRC-2024</strain>
    </source>
</reference>
<feature type="compositionally biased region" description="Acidic residues" evidence="1">
    <location>
        <begin position="17"/>
        <end position="27"/>
    </location>
</feature>
<protein>
    <submittedName>
        <fullName evidence="2">Uncharacterized protein</fullName>
    </submittedName>
</protein>
<proteinExistence type="predicted"/>
<name>A0ABD2FRL6_PAGBO</name>
<gene>
    <name evidence="2" type="ORF">OYC64_003961</name>
</gene>
<keyword evidence="3" id="KW-1185">Reference proteome</keyword>
<evidence type="ECO:0000256" key="1">
    <source>
        <dbReference type="SAM" id="MobiDB-lite"/>
    </source>
</evidence>
<sequence>MPTNHRRMKEESIGDRWDEEEDWGSLEDPEKAHTEPDDWNTDWSVMTASKPVTKEYEPFHLDPLHKPF</sequence>
<feature type="region of interest" description="Disordered" evidence="1">
    <location>
        <begin position="1"/>
        <end position="43"/>
    </location>
</feature>
<evidence type="ECO:0000313" key="3">
    <source>
        <dbReference type="Proteomes" id="UP001619887"/>
    </source>
</evidence>
<organism evidence="2 3">
    <name type="scientific">Pagothenia borchgrevinki</name>
    <name type="common">Bald rockcod</name>
    <name type="synonym">Trematomus borchgrevinki</name>
    <dbReference type="NCBI Taxonomy" id="8213"/>
    <lineage>
        <taxon>Eukaryota</taxon>
        <taxon>Metazoa</taxon>
        <taxon>Chordata</taxon>
        <taxon>Craniata</taxon>
        <taxon>Vertebrata</taxon>
        <taxon>Euteleostomi</taxon>
        <taxon>Actinopterygii</taxon>
        <taxon>Neopterygii</taxon>
        <taxon>Teleostei</taxon>
        <taxon>Neoteleostei</taxon>
        <taxon>Acanthomorphata</taxon>
        <taxon>Eupercaria</taxon>
        <taxon>Perciformes</taxon>
        <taxon>Notothenioidei</taxon>
        <taxon>Nototheniidae</taxon>
        <taxon>Pagothenia</taxon>
    </lineage>
</organism>
<dbReference type="Proteomes" id="UP001619887">
    <property type="component" value="Unassembled WGS sequence"/>
</dbReference>
<reference evidence="2 3" key="2">
    <citation type="journal article" date="2024" name="G3 (Bethesda)">
        <title>The genome of the cryopelagic Antarctic bald notothen, Trematomus borchgrevinki.</title>
        <authorList>
            <person name="Rayamajhi N."/>
            <person name="Rivera-Colon A.G."/>
            <person name="Minhas B.F."/>
            <person name="Cheng C.C."/>
            <person name="Catchen J.M."/>
        </authorList>
    </citation>
    <scope>NUCLEOTIDE SEQUENCE [LARGE SCALE GENOMIC DNA]</scope>
    <source>
        <strain evidence="2">AGRC-2024</strain>
    </source>
</reference>